<accession>A0A853C7C4</accession>
<dbReference type="Proteomes" id="UP000530424">
    <property type="component" value="Unassembled WGS sequence"/>
</dbReference>
<dbReference type="RefSeq" id="WP_179668511.1">
    <property type="nucleotide sequence ID" value="NZ_JACCFP010000001.1"/>
</dbReference>
<dbReference type="EMBL" id="JACCFP010000001">
    <property type="protein sequence ID" value="NYJ02103.1"/>
    <property type="molecule type" value="Genomic_DNA"/>
</dbReference>
<gene>
    <name evidence="1" type="ORF">HNR19_002801</name>
</gene>
<sequence>MDADDGVGPEAPRVDYAGWGERFFEQAVTLERVLAGVNVLGGRPIELGPLGVGPGRLAKVHATGTIGEATGHRVGVSPMTFDVTLPASLSFVLDLTMDKQRFDAEVEVPLRLTAHAHADLSIFVDVTPPRADAVVVRLKAQGLRASLTQAAAGVDGELRRFIAKYVAREVDKPHIAAARVIDVAAAIERSADHVVPR</sequence>
<reference evidence="1 2" key="1">
    <citation type="submission" date="2020-07" db="EMBL/GenBank/DDBJ databases">
        <title>Sequencing the genomes of 1000 actinobacteria strains.</title>
        <authorList>
            <person name="Klenk H.-P."/>
        </authorList>
    </citation>
    <scope>NUCLEOTIDE SEQUENCE [LARGE SCALE GENOMIC DNA]</scope>
    <source>
        <strain evidence="1 2">DSM 103833</strain>
    </source>
</reference>
<evidence type="ECO:0000313" key="1">
    <source>
        <dbReference type="EMBL" id="NYJ02103.1"/>
    </source>
</evidence>
<comment type="caution">
    <text evidence="1">The sequence shown here is derived from an EMBL/GenBank/DDBJ whole genome shotgun (WGS) entry which is preliminary data.</text>
</comment>
<name>A0A853C7C4_9ACTN</name>
<organism evidence="1 2">
    <name type="scientific">Nocardioides thalensis</name>
    <dbReference type="NCBI Taxonomy" id="1914755"/>
    <lineage>
        <taxon>Bacteria</taxon>
        <taxon>Bacillati</taxon>
        <taxon>Actinomycetota</taxon>
        <taxon>Actinomycetes</taxon>
        <taxon>Propionibacteriales</taxon>
        <taxon>Nocardioidaceae</taxon>
        <taxon>Nocardioides</taxon>
    </lineage>
</organism>
<proteinExistence type="predicted"/>
<dbReference type="AlphaFoldDB" id="A0A853C7C4"/>
<keyword evidence="2" id="KW-1185">Reference proteome</keyword>
<evidence type="ECO:0000313" key="2">
    <source>
        <dbReference type="Proteomes" id="UP000530424"/>
    </source>
</evidence>
<protein>
    <submittedName>
        <fullName evidence="1">Uncharacterized protein</fullName>
    </submittedName>
</protein>